<name>X1D5K1_9ZZZZ</name>
<comment type="caution">
    <text evidence="1">The sequence shown here is derived from an EMBL/GenBank/DDBJ whole genome shotgun (WGS) entry which is preliminary data.</text>
</comment>
<feature type="non-terminal residue" evidence="1">
    <location>
        <position position="1"/>
    </location>
</feature>
<reference evidence="1" key="1">
    <citation type="journal article" date="2014" name="Front. Microbiol.">
        <title>High frequency of phylogenetically diverse reductive dehalogenase-homologous genes in deep subseafloor sedimentary metagenomes.</title>
        <authorList>
            <person name="Kawai M."/>
            <person name="Futagami T."/>
            <person name="Toyoda A."/>
            <person name="Takaki Y."/>
            <person name="Nishi S."/>
            <person name="Hori S."/>
            <person name="Arai W."/>
            <person name="Tsubouchi T."/>
            <person name="Morono Y."/>
            <person name="Uchiyama I."/>
            <person name="Ito T."/>
            <person name="Fujiyama A."/>
            <person name="Inagaki F."/>
            <person name="Takami H."/>
        </authorList>
    </citation>
    <scope>NUCLEOTIDE SEQUENCE</scope>
    <source>
        <strain evidence="1">Expedition CK06-06</strain>
    </source>
</reference>
<organism evidence="1">
    <name type="scientific">marine sediment metagenome</name>
    <dbReference type="NCBI Taxonomy" id="412755"/>
    <lineage>
        <taxon>unclassified sequences</taxon>
        <taxon>metagenomes</taxon>
        <taxon>ecological metagenomes</taxon>
    </lineage>
</organism>
<dbReference type="EMBL" id="BART01032926">
    <property type="protein sequence ID" value="GAH16021.1"/>
    <property type="molecule type" value="Genomic_DNA"/>
</dbReference>
<evidence type="ECO:0000313" key="1">
    <source>
        <dbReference type="EMBL" id="GAH16021.1"/>
    </source>
</evidence>
<proteinExistence type="predicted"/>
<gene>
    <name evidence="1" type="ORF">S01H4_56755</name>
</gene>
<accession>X1D5K1</accession>
<sequence>HTLKKRIPDVTTAFKSALDKLAEQADIDPYKTIFSFDSS</sequence>
<protein>
    <submittedName>
        <fullName evidence="1">Uncharacterized protein</fullName>
    </submittedName>
</protein>
<dbReference type="AlphaFoldDB" id="X1D5K1"/>